<protein>
    <submittedName>
        <fullName evidence="3">Cupin domain-containing protein</fullName>
    </submittedName>
</protein>
<feature type="domain" description="Cupin type-2" evidence="2">
    <location>
        <begin position="22"/>
        <end position="91"/>
    </location>
</feature>
<reference evidence="3 4" key="1">
    <citation type="submission" date="2020-02" db="EMBL/GenBank/DDBJ databases">
        <authorList>
            <person name="Zhang X.-Y."/>
        </authorList>
    </citation>
    <scope>NUCLEOTIDE SEQUENCE [LARGE SCALE GENOMIC DNA]</scope>
    <source>
        <strain evidence="3 4">C33</strain>
    </source>
</reference>
<dbReference type="Proteomes" id="UP000484885">
    <property type="component" value="Unassembled WGS sequence"/>
</dbReference>
<keyword evidence="4" id="KW-1185">Reference proteome</keyword>
<dbReference type="EMBL" id="JAAGSC010000044">
    <property type="protein sequence ID" value="NDY97071.1"/>
    <property type="molecule type" value="Genomic_DNA"/>
</dbReference>
<evidence type="ECO:0000313" key="4">
    <source>
        <dbReference type="Proteomes" id="UP000484885"/>
    </source>
</evidence>
<dbReference type="AlphaFoldDB" id="A0A845VAC1"/>
<dbReference type="InterPro" id="IPR011051">
    <property type="entry name" value="RmlC_Cupin_sf"/>
</dbReference>
<name>A0A845VAC1_9GAMM</name>
<organism evidence="3 4">
    <name type="scientific">Wenzhouxiangella limi</name>
    <dbReference type="NCBI Taxonomy" id="2707351"/>
    <lineage>
        <taxon>Bacteria</taxon>
        <taxon>Pseudomonadati</taxon>
        <taxon>Pseudomonadota</taxon>
        <taxon>Gammaproteobacteria</taxon>
        <taxon>Chromatiales</taxon>
        <taxon>Wenzhouxiangellaceae</taxon>
        <taxon>Wenzhouxiangella</taxon>
    </lineage>
</organism>
<dbReference type="InterPro" id="IPR052538">
    <property type="entry name" value="Flavonoid_dioxygenase-like"/>
</dbReference>
<proteinExistence type="predicted"/>
<dbReference type="Gene3D" id="2.60.120.10">
    <property type="entry name" value="Jelly Rolls"/>
    <property type="match status" value="1"/>
</dbReference>
<feature type="compositionally biased region" description="Basic and acidic residues" evidence="1">
    <location>
        <begin position="98"/>
        <end position="108"/>
    </location>
</feature>
<gene>
    <name evidence="3" type="ORF">G3I74_15175</name>
</gene>
<accession>A0A845VAC1</accession>
<dbReference type="Pfam" id="PF07883">
    <property type="entry name" value="Cupin_2"/>
    <property type="match status" value="1"/>
</dbReference>
<comment type="caution">
    <text evidence="3">The sequence shown here is derived from an EMBL/GenBank/DDBJ whole genome shotgun (WGS) entry which is preliminary data.</text>
</comment>
<dbReference type="InterPro" id="IPR014710">
    <property type="entry name" value="RmlC-like_jellyroll"/>
</dbReference>
<dbReference type="InterPro" id="IPR013096">
    <property type="entry name" value="Cupin_2"/>
</dbReference>
<evidence type="ECO:0000256" key="1">
    <source>
        <dbReference type="SAM" id="MobiDB-lite"/>
    </source>
</evidence>
<evidence type="ECO:0000259" key="2">
    <source>
        <dbReference type="Pfam" id="PF07883"/>
    </source>
</evidence>
<dbReference type="PANTHER" id="PTHR43346:SF1">
    <property type="entry name" value="QUERCETIN 2,3-DIOXYGENASE-RELATED"/>
    <property type="match status" value="1"/>
</dbReference>
<sequence>MALNNDAFRDTVITGQEAQVVLMTLQPGEEIGAEVHGDHDQILILVEGNGQAVLSGNAREVGTNDLVFVHAGTEHNFINTGSKALKLYTVYAPPEHPAGTHHDDKAEADAYEEEH</sequence>
<feature type="region of interest" description="Disordered" evidence="1">
    <location>
        <begin position="93"/>
        <end position="115"/>
    </location>
</feature>
<dbReference type="SUPFAM" id="SSF51182">
    <property type="entry name" value="RmlC-like cupins"/>
    <property type="match status" value="1"/>
</dbReference>
<dbReference type="CDD" id="cd02223">
    <property type="entry name" value="cupin_Bh2720-like"/>
    <property type="match status" value="1"/>
</dbReference>
<dbReference type="PANTHER" id="PTHR43346">
    <property type="entry name" value="LIGAND BINDING DOMAIN PROTEIN, PUTATIVE (AFU_ORTHOLOGUE AFUA_6G14370)-RELATED"/>
    <property type="match status" value="1"/>
</dbReference>
<evidence type="ECO:0000313" key="3">
    <source>
        <dbReference type="EMBL" id="NDY97071.1"/>
    </source>
</evidence>